<accession>A0A645CFG8</accession>
<dbReference type="EMBL" id="VSSQ01026819">
    <property type="protein sequence ID" value="MPM75729.1"/>
    <property type="molecule type" value="Genomic_DNA"/>
</dbReference>
<comment type="caution">
    <text evidence="2">The sequence shown here is derived from an EMBL/GenBank/DDBJ whole genome shotgun (WGS) entry which is preliminary data.</text>
</comment>
<dbReference type="Pfam" id="PF03480">
    <property type="entry name" value="DctP"/>
    <property type="match status" value="1"/>
</dbReference>
<evidence type="ECO:0000313" key="2">
    <source>
        <dbReference type="EMBL" id="MPM75729.1"/>
    </source>
</evidence>
<protein>
    <recommendedName>
        <fullName evidence="3">Sialic acid-binding periplasmic protein SiaP</fullName>
    </recommendedName>
</protein>
<dbReference type="PANTHER" id="PTHR33376">
    <property type="match status" value="1"/>
</dbReference>
<dbReference type="Gene3D" id="3.40.190.170">
    <property type="entry name" value="Bacterial extracellular solute-binding protein, family 7"/>
    <property type="match status" value="1"/>
</dbReference>
<proteinExistence type="predicted"/>
<keyword evidence="1" id="KW-0732">Signal</keyword>
<dbReference type="PANTHER" id="PTHR33376:SF3">
    <property type="entry name" value="C4-DICARBOXYLATE-BINDING PROTEIN"/>
    <property type="match status" value="1"/>
</dbReference>
<dbReference type="InterPro" id="IPR038404">
    <property type="entry name" value="TRAP_DctP_sf"/>
</dbReference>
<name>A0A645CFG8_9ZZZZ</name>
<evidence type="ECO:0008006" key="3">
    <source>
        <dbReference type="Google" id="ProtNLM"/>
    </source>
</evidence>
<dbReference type="NCBIfam" id="NF037995">
    <property type="entry name" value="TRAP_S1"/>
    <property type="match status" value="1"/>
</dbReference>
<sequence>MGSKVAQESMKAMGATPTSLAWSEAYSGLQSKVIDSVEAQTTAVYGSSLHEVTKYLAKTEHFLLYTGLVISEKWFQSLPENYRTLLVQEAIKAGDYATELTLQKEVEYNKLMAEKGLTFVDVDKNLFKEASAKVYETMGWADLKAKIDAQLGQ</sequence>
<dbReference type="InterPro" id="IPR018389">
    <property type="entry name" value="DctP_fam"/>
</dbReference>
<dbReference type="AlphaFoldDB" id="A0A645CFG8"/>
<gene>
    <name evidence="2" type="ORF">SDC9_122723</name>
</gene>
<organism evidence="2">
    <name type="scientific">bioreactor metagenome</name>
    <dbReference type="NCBI Taxonomy" id="1076179"/>
    <lineage>
        <taxon>unclassified sequences</taxon>
        <taxon>metagenomes</taxon>
        <taxon>ecological metagenomes</taxon>
    </lineage>
</organism>
<evidence type="ECO:0000256" key="1">
    <source>
        <dbReference type="ARBA" id="ARBA00022729"/>
    </source>
</evidence>
<reference evidence="2" key="1">
    <citation type="submission" date="2019-08" db="EMBL/GenBank/DDBJ databases">
        <authorList>
            <person name="Kucharzyk K."/>
            <person name="Murdoch R.W."/>
            <person name="Higgins S."/>
            <person name="Loffler F."/>
        </authorList>
    </citation>
    <scope>NUCLEOTIDE SEQUENCE</scope>
</reference>
<dbReference type="GO" id="GO:0055085">
    <property type="term" value="P:transmembrane transport"/>
    <property type="evidence" value="ECO:0007669"/>
    <property type="project" value="InterPro"/>
</dbReference>